<dbReference type="Pfam" id="PF18555">
    <property type="entry name" value="MobL"/>
    <property type="match status" value="1"/>
</dbReference>
<dbReference type="InterPro" id="IPR041073">
    <property type="entry name" value="MobL"/>
</dbReference>
<dbReference type="OrthoDB" id="3889159at2"/>
<gene>
    <name evidence="1" type="ORF">BCR26_08705</name>
</gene>
<dbReference type="AlphaFoldDB" id="A0A1E5L0A2"/>
<evidence type="ECO:0008006" key="3">
    <source>
        <dbReference type="Google" id="ProtNLM"/>
    </source>
</evidence>
<reference evidence="1 2" key="1">
    <citation type="submission" date="2016-09" db="EMBL/GenBank/DDBJ databases">
        <authorList>
            <person name="Capua I."/>
            <person name="De Benedictis P."/>
            <person name="Joannis T."/>
            <person name="Lombin L.H."/>
            <person name="Cattoli G."/>
        </authorList>
    </citation>
    <scope>NUCLEOTIDE SEQUENCE [LARGE SCALE GENOMIC DNA]</scope>
    <source>
        <strain evidence="1 2">LMG 25899</strain>
    </source>
</reference>
<dbReference type="InterPro" id="IPR048101">
    <property type="entry name" value="MobP2"/>
</dbReference>
<protein>
    <recommendedName>
        <fullName evidence="3">Relaxase</fullName>
    </recommendedName>
</protein>
<dbReference type="Proteomes" id="UP000095256">
    <property type="component" value="Unassembled WGS sequence"/>
</dbReference>
<proteinExistence type="predicted"/>
<name>A0A1E5L0A2_9ENTE</name>
<keyword evidence="2" id="KW-1185">Reference proteome</keyword>
<evidence type="ECO:0000313" key="2">
    <source>
        <dbReference type="Proteomes" id="UP000095256"/>
    </source>
</evidence>
<dbReference type="EMBL" id="MIEK01000005">
    <property type="protein sequence ID" value="OEH83550.1"/>
    <property type="molecule type" value="Genomic_DNA"/>
</dbReference>
<accession>A0A1E5L0A2</accession>
<dbReference type="STRING" id="762845.BCR26_08705"/>
<comment type="caution">
    <text evidence="1">The sequence shown here is derived from an EMBL/GenBank/DDBJ whole genome shotgun (WGS) entry which is preliminary data.</text>
</comment>
<sequence length="413" mass="48384">MTIAAGIVQRNKFISPGDKRYKAAINYLDKDKSKRINNMDKYFAFENEIPTNEAIRMTALFDGRQDALDQTRKKELKELFKVAQAKESPMWQTVYSFDNEYLKELGLYRKGEHHFIDEDALKEATRCAMNKMIIDMGLDQSAEWAGAIHYDTDNIHVHVMMVTTEPEATLKKMTYKEKEVYRAKIPPATQRAMKSKFGNQIANRDPTLSRISFLLRQQLVKNSLDQGYSKNLQVMRGMSQLLNTLPKDRRLWKYGNQAMINFRPLLDSLSQQIMVMNNPDSLKELDELLTDQSDFFLKAYGQEAIQSNGGKTYKDNQYETLFKNMGNALLKEMSSMVAREEWKVKNQYTPEDIQRYVEKLRAPAVTKKTLNRVSQLLEETKQDYLNQLSYRREEFRKEQQRKRDLEQNSGRSY</sequence>
<dbReference type="NCBIfam" id="NF041498">
    <property type="entry name" value="MobP2"/>
    <property type="match status" value="1"/>
</dbReference>
<evidence type="ECO:0000313" key="1">
    <source>
        <dbReference type="EMBL" id="OEH83550.1"/>
    </source>
</evidence>
<organism evidence="1 2">
    <name type="scientific">Enterococcus rivorum</name>
    <dbReference type="NCBI Taxonomy" id="762845"/>
    <lineage>
        <taxon>Bacteria</taxon>
        <taxon>Bacillati</taxon>
        <taxon>Bacillota</taxon>
        <taxon>Bacilli</taxon>
        <taxon>Lactobacillales</taxon>
        <taxon>Enterococcaceae</taxon>
        <taxon>Enterococcus</taxon>
    </lineage>
</organism>
<dbReference type="RefSeq" id="WP_069697423.1">
    <property type="nucleotide sequence ID" value="NZ_JAGGMA010000012.1"/>
</dbReference>